<dbReference type="PANTHER" id="PTHR33204">
    <property type="entry name" value="TRANSCRIPTIONAL REGULATOR, MARR FAMILY"/>
    <property type="match status" value="1"/>
</dbReference>
<dbReference type="AlphaFoldDB" id="A0A1H3JXR4"/>
<gene>
    <name evidence="6" type="ORF">SAMN05216564_105182</name>
</gene>
<dbReference type="SUPFAM" id="SSF46785">
    <property type="entry name" value="Winged helix' DNA-binding domain"/>
    <property type="match status" value="1"/>
</dbReference>
<organism evidence="6 7">
    <name type="scientific">Halopenitus persicus</name>
    <dbReference type="NCBI Taxonomy" id="1048396"/>
    <lineage>
        <taxon>Archaea</taxon>
        <taxon>Methanobacteriati</taxon>
        <taxon>Methanobacteriota</taxon>
        <taxon>Stenosarchaea group</taxon>
        <taxon>Halobacteria</taxon>
        <taxon>Halobacteriales</taxon>
        <taxon>Haloferacaceae</taxon>
        <taxon>Halopenitus</taxon>
    </lineage>
</organism>
<evidence type="ECO:0000256" key="4">
    <source>
        <dbReference type="SAM" id="MobiDB-lite"/>
    </source>
</evidence>
<feature type="region of interest" description="Disordered" evidence="4">
    <location>
        <begin position="1"/>
        <end position="48"/>
    </location>
</feature>
<dbReference type="InterPro" id="IPR036388">
    <property type="entry name" value="WH-like_DNA-bd_sf"/>
</dbReference>
<dbReference type="RefSeq" id="WP_092732847.1">
    <property type="nucleotide sequence ID" value="NZ_FNPC01000005.1"/>
</dbReference>
<evidence type="ECO:0000256" key="3">
    <source>
        <dbReference type="ARBA" id="ARBA00023163"/>
    </source>
</evidence>
<keyword evidence="2" id="KW-0238">DNA-binding</keyword>
<evidence type="ECO:0000259" key="5">
    <source>
        <dbReference type="PROSITE" id="PS51118"/>
    </source>
</evidence>
<evidence type="ECO:0000313" key="7">
    <source>
        <dbReference type="Proteomes" id="UP000199079"/>
    </source>
</evidence>
<dbReference type="CDD" id="cd00090">
    <property type="entry name" value="HTH_ARSR"/>
    <property type="match status" value="1"/>
</dbReference>
<keyword evidence="3" id="KW-0804">Transcription</keyword>
<accession>A0A1H3JXR4</accession>
<reference evidence="7" key="1">
    <citation type="submission" date="2016-10" db="EMBL/GenBank/DDBJ databases">
        <authorList>
            <person name="Varghese N."/>
            <person name="Submissions S."/>
        </authorList>
    </citation>
    <scope>NUCLEOTIDE SEQUENCE [LARGE SCALE GENOMIC DNA]</scope>
    <source>
        <strain evidence="7">DC30,IBRC 10041,KCTC 4046</strain>
    </source>
</reference>
<dbReference type="InterPro" id="IPR011991">
    <property type="entry name" value="ArsR-like_HTH"/>
</dbReference>
<protein>
    <submittedName>
        <fullName evidence="6">Transcriptional regulator, HxlR family</fullName>
    </submittedName>
</protein>
<dbReference type="Proteomes" id="UP000199079">
    <property type="component" value="Unassembled WGS sequence"/>
</dbReference>
<dbReference type="OrthoDB" id="147589at2157"/>
<feature type="compositionally biased region" description="Low complexity" evidence="4">
    <location>
        <begin position="21"/>
        <end position="46"/>
    </location>
</feature>
<name>A0A1H3JXR4_9EURY</name>
<sequence>MSSPDLLETDDAGTDARAETTTDAASDTGAAASEAADANAAAATETADVDDAAAANPGACPVVDSFEQIGSRWRLVVLHELQNGEVRFNELKRSTDANARTLSRVLEDLQETGFVERRLEEDAPVATYYSLTPKGESLCPVFDEIEDWADEWLAACQE</sequence>
<proteinExistence type="predicted"/>
<keyword evidence="7" id="KW-1185">Reference proteome</keyword>
<dbReference type="PROSITE" id="PS51118">
    <property type="entry name" value="HTH_HXLR"/>
    <property type="match status" value="1"/>
</dbReference>
<evidence type="ECO:0000313" key="6">
    <source>
        <dbReference type="EMBL" id="SDY44747.1"/>
    </source>
</evidence>
<dbReference type="GO" id="GO:0003677">
    <property type="term" value="F:DNA binding"/>
    <property type="evidence" value="ECO:0007669"/>
    <property type="project" value="UniProtKB-KW"/>
</dbReference>
<dbReference type="InterPro" id="IPR002577">
    <property type="entry name" value="HTH_HxlR"/>
</dbReference>
<dbReference type="EMBL" id="FNPC01000005">
    <property type="protein sequence ID" value="SDY44747.1"/>
    <property type="molecule type" value="Genomic_DNA"/>
</dbReference>
<evidence type="ECO:0000256" key="1">
    <source>
        <dbReference type="ARBA" id="ARBA00023015"/>
    </source>
</evidence>
<dbReference type="Gene3D" id="1.10.10.10">
    <property type="entry name" value="Winged helix-like DNA-binding domain superfamily/Winged helix DNA-binding domain"/>
    <property type="match status" value="1"/>
</dbReference>
<dbReference type="InterPro" id="IPR036390">
    <property type="entry name" value="WH_DNA-bd_sf"/>
</dbReference>
<feature type="domain" description="HTH hxlR-type" evidence="5">
    <location>
        <begin position="60"/>
        <end position="157"/>
    </location>
</feature>
<dbReference type="PANTHER" id="PTHR33204:SF18">
    <property type="entry name" value="TRANSCRIPTIONAL REGULATORY PROTEIN"/>
    <property type="match status" value="1"/>
</dbReference>
<dbReference type="Pfam" id="PF01638">
    <property type="entry name" value="HxlR"/>
    <property type="match status" value="1"/>
</dbReference>
<keyword evidence="1" id="KW-0805">Transcription regulation</keyword>
<evidence type="ECO:0000256" key="2">
    <source>
        <dbReference type="ARBA" id="ARBA00023125"/>
    </source>
</evidence>